<dbReference type="Pfam" id="PF14127">
    <property type="entry name" value="DUF4294"/>
    <property type="match status" value="1"/>
</dbReference>
<gene>
    <name evidence="2" type="ORF">NQ491_01225</name>
</gene>
<organism evidence="2 3">
    <name type="scientific">Alistipes ihumii AP11</name>
    <dbReference type="NCBI Taxonomy" id="1211813"/>
    <lineage>
        <taxon>Bacteria</taxon>
        <taxon>Pseudomonadati</taxon>
        <taxon>Bacteroidota</taxon>
        <taxon>Bacteroidia</taxon>
        <taxon>Bacteroidales</taxon>
        <taxon>Rikenellaceae</taxon>
        <taxon>Alistipes</taxon>
    </lineage>
</organism>
<keyword evidence="1" id="KW-0732">Signal</keyword>
<protein>
    <submittedName>
        <fullName evidence="2">DUF4294 domain-containing protein</fullName>
    </submittedName>
</protein>
<evidence type="ECO:0000256" key="1">
    <source>
        <dbReference type="SAM" id="SignalP"/>
    </source>
</evidence>
<dbReference type="InterPro" id="IPR025636">
    <property type="entry name" value="DUF4294"/>
</dbReference>
<feature type="chain" id="PRO_5045661504" evidence="1">
    <location>
        <begin position="23"/>
        <end position="190"/>
    </location>
</feature>
<feature type="signal peptide" evidence="1">
    <location>
        <begin position="1"/>
        <end position="22"/>
    </location>
</feature>
<accession>A0ABY5UZQ3</accession>
<proteinExistence type="predicted"/>
<reference evidence="2" key="1">
    <citation type="journal article" date="2022" name="Cell">
        <title>Design, construction, and in vivo augmentation of a complex gut microbiome.</title>
        <authorList>
            <person name="Cheng A.G."/>
            <person name="Ho P.Y."/>
            <person name="Aranda-Diaz A."/>
            <person name="Jain S."/>
            <person name="Yu F.B."/>
            <person name="Meng X."/>
            <person name="Wang M."/>
            <person name="Iakiviak M."/>
            <person name="Nagashima K."/>
            <person name="Zhao A."/>
            <person name="Murugkar P."/>
            <person name="Patil A."/>
            <person name="Atabakhsh K."/>
            <person name="Weakley A."/>
            <person name="Yan J."/>
            <person name="Brumbaugh A.R."/>
            <person name="Higginbottom S."/>
            <person name="Dimas A."/>
            <person name="Shiver A.L."/>
            <person name="Deutschbauer A."/>
            <person name="Neff N."/>
            <person name="Sonnenburg J.L."/>
            <person name="Huang K.C."/>
            <person name="Fischbach M.A."/>
        </authorList>
    </citation>
    <scope>NUCLEOTIDE SEQUENCE</scope>
    <source>
        <strain evidence="2">AP11</strain>
    </source>
</reference>
<sequence length="190" mass="21758">MKKAILIAILLLAAARPSSAQALTEYGQARNVVIDGDTVVLIQLSPSFVFRKAVDTRRFARLIYNLKRVYPIAKEANATLHAMEAHMETLATKREKQIFVKEMERALKKKYTPVLKKMTLSQGKLLIKLIDRETDQTSYELVKELRGGFRAFFWQSIARLFGANLKDTYDKEGEDMMVEELIRLYEAGLL</sequence>
<evidence type="ECO:0000313" key="2">
    <source>
        <dbReference type="EMBL" id="UWN57426.1"/>
    </source>
</evidence>
<dbReference type="RefSeq" id="WP_019245177.1">
    <property type="nucleotide sequence ID" value="NZ_CAPH01000006.1"/>
</dbReference>
<keyword evidence="3" id="KW-1185">Reference proteome</keyword>
<dbReference type="EMBL" id="CP102294">
    <property type="protein sequence ID" value="UWN57426.1"/>
    <property type="molecule type" value="Genomic_DNA"/>
</dbReference>
<evidence type="ECO:0000313" key="3">
    <source>
        <dbReference type="Proteomes" id="UP001059295"/>
    </source>
</evidence>
<dbReference type="GeneID" id="82890313"/>
<dbReference type="Proteomes" id="UP001059295">
    <property type="component" value="Chromosome"/>
</dbReference>
<name>A0ABY5UZQ3_9BACT</name>